<dbReference type="EMBL" id="JAEAGR010000005">
    <property type="protein sequence ID" value="MBH1940506.1"/>
    <property type="molecule type" value="Genomic_DNA"/>
</dbReference>
<gene>
    <name evidence="1" type="ORF">I5677_06360</name>
</gene>
<evidence type="ECO:0000313" key="2">
    <source>
        <dbReference type="Proteomes" id="UP000623269"/>
    </source>
</evidence>
<protein>
    <submittedName>
        <fullName evidence="1">Glycoside hydrolase family 65</fullName>
    </submittedName>
</protein>
<dbReference type="Proteomes" id="UP000623269">
    <property type="component" value="Unassembled WGS sequence"/>
</dbReference>
<dbReference type="PANTHER" id="PTHR11051:SF8">
    <property type="entry name" value="PROTEIN-GLUCOSYLGALACTOSYLHYDROXYLYSINE GLUCOSIDASE"/>
    <property type="match status" value="1"/>
</dbReference>
<dbReference type="AlphaFoldDB" id="A0A8J7KSP5"/>
<accession>A0A8J7KSP5</accession>
<sequence length="688" mass="78625">MPINRYSLVTRHNPKLNHIDVRSPFTVGNGEFAYTVDITGMQSLYDYYKENDNPLCTLSQWGWHTTPVSSDRYSYTLQDVEMTEYDYAGRKVTYAVECKKGNEEVYYWLRQNPHRMNLGRLGLIYKGKCIQPEDLSDIHQSLNLYTGTIESNFLLDGVKCKVFTCCHHSKDAIAIQIESDLLKEGSLKIMLSFPYGSADITASDWEKVDKHETIVINSIDHTSLLVNRRLDRDAYYVGVKSDNEITYDVKDNHKIVIGSSGQDEIAFSTTFSKEPIQDLSTYDEALDSSKLGWKDFWENGGAIDLHKSKDERALELERRIVLSQYVSVVNSCGSMPPQETGLTCNSWHGKFHLEMYLWHLAYLPLWGRTELLKRSLGWYKEHLKEAKDNASRNGFKGAKWPKQVAYDAVDSPSPIATLLIWQQPHIIYMLEMVYQCNPCDTLLKEYWEVMKETADFMADYAVKNPITGKYELVAPLIPAQEAHNPLTTHNPTYELEYWRFTLRIAADWAKRIGKEEQGYEWLEISNHMADLPVKDGVYLAHENCPDTFTKFNKDHPSMLAAYGLIYSDRVDKNIMKNTVEATMKGWDFATTWGWDFAMIAMTATRLKDPDTAIESLLMNTPNNQYAASGNNTQGLRKDLPLYLPGNGSLLLAVAMMAAGYSGCKEDTPGFPKNGMWQIEVENIAPFPY</sequence>
<dbReference type="RefSeq" id="WP_197660732.1">
    <property type="nucleotide sequence ID" value="NZ_JAEAGR010000005.1"/>
</dbReference>
<comment type="caution">
    <text evidence="1">The sequence shown here is derived from an EMBL/GenBank/DDBJ whole genome shotgun (WGS) entry which is preliminary data.</text>
</comment>
<reference evidence="1" key="1">
    <citation type="submission" date="2020-12" db="EMBL/GenBank/DDBJ databases">
        <title>M. sibirica DSM 26468T genome.</title>
        <authorList>
            <person name="Thieme N."/>
            <person name="Rettenmaier R."/>
            <person name="Zverlov V."/>
            <person name="Liebl W."/>
        </authorList>
    </citation>
    <scope>NUCLEOTIDE SEQUENCE</scope>
    <source>
        <strain evidence="1">DSM 26468</strain>
    </source>
</reference>
<proteinExistence type="predicted"/>
<evidence type="ECO:0000313" key="1">
    <source>
        <dbReference type="EMBL" id="MBH1940506.1"/>
    </source>
</evidence>
<dbReference type="InterPro" id="IPR012341">
    <property type="entry name" value="6hp_glycosidase-like_sf"/>
</dbReference>
<organism evidence="1 2">
    <name type="scientific">Mobilitalea sibirica</name>
    <dbReference type="NCBI Taxonomy" id="1462919"/>
    <lineage>
        <taxon>Bacteria</taxon>
        <taxon>Bacillati</taxon>
        <taxon>Bacillota</taxon>
        <taxon>Clostridia</taxon>
        <taxon>Lachnospirales</taxon>
        <taxon>Lachnospiraceae</taxon>
        <taxon>Mobilitalea</taxon>
    </lineage>
</organism>
<dbReference type="PANTHER" id="PTHR11051">
    <property type="entry name" value="GLYCOSYL HYDROLASE-RELATED"/>
    <property type="match status" value="1"/>
</dbReference>
<dbReference type="Gene3D" id="1.50.10.10">
    <property type="match status" value="1"/>
</dbReference>
<dbReference type="SUPFAM" id="SSF48208">
    <property type="entry name" value="Six-hairpin glycosidases"/>
    <property type="match status" value="1"/>
</dbReference>
<keyword evidence="2" id="KW-1185">Reference proteome</keyword>
<dbReference type="GO" id="GO:0005975">
    <property type="term" value="P:carbohydrate metabolic process"/>
    <property type="evidence" value="ECO:0007669"/>
    <property type="project" value="InterPro"/>
</dbReference>
<keyword evidence="1" id="KW-0378">Hydrolase</keyword>
<dbReference type="InterPro" id="IPR008928">
    <property type="entry name" value="6-hairpin_glycosidase_sf"/>
</dbReference>
<dbReference type="GO" id="GO:0004553">
    <property type="term" value="F:hydrolase activity, hydrolyzing O-glycosyl compounds"/>
    <property type="evidence" value="ECO:0007669"/>
    <property type="project" value="TreeGrafter"/>
</dbReference>
<name>A0A8J7KSP5_9FIRM</name>